<evidence type="ECO:0000313" key="5">
    <source>
        <dbReference type="RefSeq" id="XP_040597713.1"/>
    </source>
</evidence>
<evidence type="ECO:0000313" key="2">
    <source>
        <dbReference type="Proteomes" id="UP000886700"/>
    </source>
</evidence>
<accession>A0ABM2X4C0</accession>
<organism evidence="2 6">
    <name type="scientific">Mesocricetus auratus</name>
    <name type="common">Golden hamster</name>
    <dbReference type="NCBI Taxonomy" id="10036"/>
    <lineage>
        <taxon>Eukaryota</taxon>
        <taxon>Metazoa</taxon>
        <taxon>Chordata</taxon>
        <taxon>Craniata</taxon>
        <taxon>Vertebrata</taxon>
        <taxon>Euteleostomi</taxon>
        <taxon>Mammalia</taxon>
        <taxon>Eutheria</taxon>
        <taxon>Euarchontoglires</taxon>
        <taxon>Glires</taxon>
        <taxon>Rodentia</taxon>
        <taxon>Myomorpha</taxon>
        <taxon>Muroidea</taxon>
        <taxon>Cricetidae</taxon>
        <taxon>Cricetinae</taxon>
        <taxon>Mesocricetus</taxon>
    </lineage>
</organism>
<feature type="compositionally biased region" description="Basic and acidic residues" evidence="1">
    <location>
        <begin position="1"/>
        <end position="18"/>
    </location>
</feature>
<feature type="region of interest" description="Disordered" evidence="1">
    <location>
        <begin position="1"/>
        <end position="23"/>
    </location>
</feature>
<evidence type="ECO:0000313" key="3">
    <source>
        <dbReference type="RefSeq" id="XP_040597711.1"/>
    </source>
</evidence>
<name>A0ABM2X4C0_MESAU</name>
<dbReference type="GeneID" id="121138854"/>
<evidence type="ECO:0000256" key="1">
    <source>
        <dbReference type="SAM" id="MobiDB-lite"/>
    </source>
</evidence>
<dbReference type="RefSeq" id="XP_040597712.1">
    <property type="nucleotide sequence ID" value="XM_040741778.1"/>
</dbReference>
<gene>
    <name evidence="3 4 5 6" type="primary">LOC121138854</name>
</gene>
<dbReference type="RefSeq" id="XP_040597713.1">
    <property type="nucleotide sequence ID" value="XM_040741779.1"/>
</dbReference>
<evidence type="ECO:0000313" key="6">
    <source>
        <dbReference type="RefSeq" id="XP_040597714.1"/>
    </source>
</evidence>
<dbReference type="Proteomes" id="UP000886700">
    <property type="component" value="Unplaced"/>
</dbReference>
<evidence type="ECO:0000313" key="4">
    <source>
        <dbReference type="RefSeq" id="XP_040597712.1"/>
    </source>
</evidence>
<dbReference type="RefSeq" id="XP_040597714.1">
    <property type="nucleotide sequence ID" value="XM_040741780.1"/>
</dbReference>
<protein>
    <submittedName>
        <fullName evidence="3 4">Uncharacterized protein LOC121138854</fullName>
    </submittedName>
</protein>
<dbReference type="RefSeq" id="XP_040597711.1">
    <property type="nucleotide sequence ID" value="XM_040741777.1"/>
</dbReference>
<reference evidence="3 4" key="1">
    <citation type="submission" date="2025-05" db="UniProtKB">
        <authorList>
            <consortium name="RefSeq"/>
        </authorList>
    </citation>
    <scope>IDENTIFICATION</scope>
    <source>
        <tissue evidence="3 4">Liver</tissue>
    </source>
</reference>
<keyword evidence="2" id="KW-1185">Reference proteome</keyword>
<sequence length="343" mass="38745">MAMERTSFHDLNSHKKDSQGPSFLDSGTQKVLETHLTRCLVKLWWSLALRGLKTIPIFNRNKTTSVPFQMPSNASLSLGDSRDNSLPTNLSILGESFQHAPEETAMKEIPLCNPQSEIPESYSNQGNSVPAEAPTSIQEDNMKSMSTAESHLGRSGHFKTVHKSCTGKPVSTPGLIRGMCQSQKNEHVSLGKTDQPLSLMSNSVASQSTRSRNTRELEKAENKVSCDWAFTTAAHKMRNFLYNNKHLWILNLWRSLKIHPHPELLIRHQNTQVWALITAQPLGFSYWTVPLAHCFKIVPLRWFLLQISGPPSPAVSRPPRPARKTRLRNPSHRQFIQDLEQIF</sequence>
<proteinExistence type="predicted"/>